<dbReference type="RefSeq" id="WP_011476118.1">
    <property type="nucleotide sequence ID" value="NC_007929.1"/>
</dbReference>
<dbReference type="KEGG" id="lsl:LSL_1021"/>
<keyword evidence="1" id="KW-0732">Signal</keyword>
<evidence type="ECO:0000313" key="2">
    <source>
        <dbReference type="EMBL" id="ABD99829.1"/>
    </source>
</evidence>
<protein>
    <submittedName>
        <fullName evidence="2">Uncharacterized protein</fullName>
    </submittedName>
</protein>
<dbReference type="EMBL" id="CP000233">
    <property type="protein sequence ID" value="ABD99829.1"/>
    <property type="molecule type" value="Genomic_DNA"/>
</dbReference>
<sequence length="129" mass="14654">MKRYLLLICLSILSILSIHIPVQADDNLPVLLVYDSENVYYNGSKKIDSVQRMLTADGLKVKTVMLENYRSGELSDNKYRGVVTLINWQEADLSNDNFTHDRAKFSGTKLHIGPNLQDDELEGLRAKKV</sequence>
<dbReference type="HOGENOM" id="CLU_1946098_0_0_9"/>
<feature type="chain" id="PRO_5004197475" evidence="1">
    <location>
        <begin position="25"/>
        <end position="129"/>
    </location>
</feature>
<dbReference type="Proteomes" id="UP000006559">
    <property type="component" value="Chromosome"/>
</dbReference>
<keyword evidence="3" id="KW-1185">Reference proteome</keyword>
<reference evidence="2 3" key="1">
    <citation type="journal article" date="2006" name="Proc. Natl. Acad. Sci. U.S.A.">
        <title>Multireplicon genome architecture of Lactobacillus salivarius.</title>
        <authorList>
            <person name="Claesson M.J."/>
            <person name="Li Y."/>
            <person name="Leahy S."/>
            <person name="Canchaya C."/>
            <person name="van Pijkeren J.P."/>
            <person name="Cerdeno-Tarraga A.M."/>
            <person name="Parkhill J."/>
            <person name="Flynn S."/>
            <person name="O'Sullivan G.C."/>
            <person name="Collins J.K."/>
            <person name="Higgins D."/>
            <person name="Shanahan F."/>
            <person name="Fitzgerald G.F."/>
            <person name="van Sinderen D."/>
            <person name="O'Toole P.W."/>
        </authorList>
    </citation>
    <scope>NUCLEOTIDE SEQUENCE [LARGE SCALE GENOMIC DNA]</scope>
    <source>
        <strain evidence="2 3">UCC118</strain>
    </source>
</reference>
<feature type="signal peptide" evidence="1">
    <location>
        <begin position="1"/>
        <end position="24"/>
    </location>
</feature>
<name>Q1WTJ6_LIGS1</name>
<gene>
    <name evidence="2" type="ordered locus">LSL_1021</name>
</gene>
<dbReference type="STRING" id="362948.LSL_1021"/>
<accession>Q1WTJ6</accession>
<dbReference type="OrthoDB" id="2173243at2"/>
<evidence type="ECO:0000256" key="1">
    <source>
        <dbReference type="SAM" id="SignalP"/>
    </source>
</evidence>
<dbReference type="AlphaFoldDB" id="Q1WTJ6"/>
<organism evidence="2 3">
    <name type="scientific">Ligilactobacillus salivarius (strain UCC118)</name>
    <name type="common">Lactobacillus salivarius</name>
    <dbReference type="NCBI Taxonomy" id="362948"/>
    <lineage>
        <taxon>Bacteria</taxon>
        <taxon>Bacillati</taxon>
        <taxon>Bacillota</taxon>
        <taxon>Bacilli</taxon>
        <taxon>Lactobacillales</taxon>
        <taxon>Lactobacillaceae</taxon>
        <taxon>Ligilactobacillus</taxon>
    </lineage>
</organism>
<evidence type="ECO:0000313" key="3">
    <source>
        <dbReference type="Proteomes" id="UP000006559"/>
    </source>
</evidence>
<proteinExistence type="predicted"/>
<dbReference type="PATRIC" id="fig|362948.14.peg.1094"/>